<dbReference type="AlphaFoldDB" id="A0A0C9UPX0"/>
<feature type="region of interest" description="Disordered" evidence="1">
    <location>
        <begin position="11"/>
        <end position="35"/>
    </location>
</feature>
<organism evidence="2 3">
    <name type="scientific">Sphaerobolus stellatus (strain SS14)</name>
    <dbReference type="NCBI Taxonomy" id="990650"/>
    <lineage>
        <taxon>Eukaryota</taxon>
        <taxon>Fungi</taxon>
        <taxon>Dikarya</taxon>
        <taxon>Basidiomycota</taxon>
        <taxon>Agaricomycotina</taxon>
        <taxon>Agaricomycetes</taxon>
        <taxon>Phallomycetidae</taxon>
        <taxon>Geastrales</taxon>
        <taxon>Sphaerobolaceae</taxon>
        <taxon>Sphaerobolus</taxon>
    </lineage>
</organism>
<accession>A0A0C9UPX0</accession>
<name>A0A0C9UPX0_SPHS4</name>
<evidence type="ECO:0000313" key="2">
    <source>
        <dbReference type="EMBL" id="KIJ44913.1"/>
    </source>
</evidence>
<dbReference type="Proteomes" id="UP000054279">
    <property type="component" value="Unassembled WGS sequence"/>
</dbReference>
<gene>
    <name evidence="2" type="ORF">M422DRAFT_251532</name>
</gene>
<evidence type="ECO:0000256" key="1">
    <source>
        <dbReference type="SAM" id="MobiDB-lite"/>
    </source>
</evidence>
<keyword evidence="3" id="KW-1185">Reference proteome</keyword>
<sequence>MSHYDCLYDASSTSRPKKNPRVGREERTSRPRPKIGGGKIAWEYLAEMTESQCEWLSGLPDTSFNVYVLAPALLTASSLALASKGPWDAFSINHAAKTLWTTVVETINETASSVSNFVGQSKSATIHGNSWVALEFGKGVLRWLRNALSEPSSPNISLFLAFTGVISDDSAMTAQKPILQRCSAASYSSSYRATDNTYRDASRRVQGRSASAISA</sequence>
<reference evidence="2 3" key="1">
    <citation type="submission" date="2014-06" db="EMBL/GenBank/DDBJ databases">
        <title>Evolutionary Origins and Diversification of the Mycorrhizal Mutualists.</title>
        <authorList>
            <consortium name="DOE Joint Genome Institute"/>
            <consortium name="Mycorrhizal Genomics Consortium"/>
            <person name="Kohler A."/>
            <person name="Kuo A."/>
            <person name="Nagy L.G."/>
            <person name="Floudas D."/>
            <person name="Copeland A."/>
            <person name="Barry K.W."/>
            <person name="Cichocki N."/>
            <person name="Veneault-Fourrey C."/>
            <person name="LaButti K."/>
            <person name="Lindquist E.A."/>
            <person name="Lipzen A."/>
            <person name="Lundell T."/>
            <person name="Morin E."/>
            <person name="Murat C."/>
            <person name="Riley R."/>
            <person name="Ohm R."/>
            <person name="Sun H."/>
            <person name="Tunlid A."/>
            <person name="Henrissat B."/>
            <person name="Grigoriev I.V."/>
            <person name="Hibbett D.S."/>
            <person name="Martin F."/>
        </authorList>
    </citation>
    <scope>NUCLEOTIDE SEQUENCE [LARGE SCALE GENOMIC DNA]</scope>
    <source>
        <strain evidence="2 3">SS14</strain>
    </source>
</reference>
<protein>
    <submittedName>
        <fullName evidence="2">Unplaced genomic scaffold SPHSTscaffold_39, whole genome shotgun sequence</fullName>
    </submittedName>
</protein>
<evidence type="ECO:0000313" key="3">
    <source>
        <dbReference type="Proteomes" id="UP000054279"/>
    </source>
</evidence>
<proteinExistence type="predicted"/>
<dbReference type="HOGENOM" id="CLU_1284002_0_0_1"/>
<dbReference type="EMBL" id="KN837114">
    <property type="protein sequence ID" value="KIJ44913.1"/>
    <property type="molecule type" value="Genomic_DNA"/>
</dbReference>